<reference evidence="2 3" key="1">
    <citation type="submission" date="2022-10" db="EMBL/GenBank/DDBJ databases">
        <authorList>
            <person name="Xie J."/>
            <person name="Shen N."/>
        </authorList>
    </citation>
    <scope>NUCLEOTIDE SEQUENCE [LARGE SCALE GENOMIC DNA]</scope>
    <source>
        <strain evidence="2 3">DSM 41681</strain>
    </source>
</reference>
<keyword evidence="3" id="KW-1185">Reference proteome</keyword>
<dbReference type="Proteomes" id="UP001352223">
    <property type="component" value="Unassembled WGS sequence"/>
</dbReference>
<accession>A0ABU6CL10</accession>
<evidence type="ECO:0000313" key="3">
    <source>
        <dbReference type="Proteomes" id="UP001352223"/>
    </source>
</evidence>
<dbReference type="RefSeq" id="WP_324773642.1">
    <property type="nucleotide sequence ID" value="NZ_BAAATS010000027.1"/>
</dbReference>
<proteinExistence type="predicted"/>
<organism evidence="2 3">
    <name type="scientific">Streptomyces kunmingensis</name>
    <dbReference type="NCBI Taxonomy" id="68225"/>
    <lineage>
        <taxon>Bacteria</taxon>
        <taxon>Bacillati</taxon>
        <taxon>Actinomycetota</taxon>
        <taxon>Actinomycetes</taxon>
        <taxon>Kitasatosporales</taxon>
        <taxon>Streptomycetaceae</taxon>
        <taxon>Streptomyces</taxon>
    </lineage>
</organism>
<protein>
    <submittedName>
        <fullName evidence="2">HEPN domain-containing protein</fullName>
    </submittedName>
</protein>
<feature type="coiled-coil region" evidence="1">
    <location>
        <begin position="287"/>
        <end position="314"/>
    </location>
</feature>
<dbReference type="EMBL" id="JAOZYB010000329">
    <property type="protein sequence ID" value="MEB3965396.1"/>
    <property type="molecule type" value="Genomic_DNA"/>
</dbReference>
<name>A0ABU6CL10_9ACTN</name>
<sequence>MDSDELQPFAAELMAWFADVRAPGSAGSYVGDWRPLSALASWSRVTASVVALAPEERRPDLYSKDHRLRNEMLLGLSGLGLIADAVARGQDVDLDRAVAEFGRFCRASLPSSEDWLLLDGEISAGTRIEIGEYVLEALSDEETKQLLPPMYAVMPSAPASWQNVSVLKGAPFLRRVVPDRPLLSGHRFPLLEMPSCPELHHWRPLLPMLLWSDDVIRMNAWFIVEPGRCADLYAGSVPVVPDIYATGDGQEIEYERRETGLWRLTGRGISRLGAFCAAVDGLIGAVLEGANEKNKKAKTRARRLQRAAEHLLRAAHRTYGNDFVWEEDADEVTLHYVVAMEALLADEGQTDLSRKVKQRAAALWMTDALRLEVAEVVGRAYARRSKYAHGDDTRDIDAKELEMLRRVAHGVMLRWLVTTVPTGLDLTLELDKTLLSDTARAAVVMEPLRAFFDAASPALLPSDAQRLRAT</sequence>
<keyword evidence="1" id="KW-0175">Coiled coil</keyword>
<evidence type="ECO:0000256" key="1">
    <source>
        <dbReference type="SAM" id="Coils"/>
    </source>
</evidence>
<comment type="caution">
    <text evidence="2">The sequence shown here is derived from an EMBL/GenBank/DDBJ whole genome shotgun (WGS) entry which is preliminary data.</text>
</comment>
<gene>
    <name evidence="2" type="ORF">OKJ48_34990</name>
</gene>
<evidence type="ECO:0000313" key="2">
    <source>
        <dbReference type="EMBL" id="MEB3965396.1"/>
    </source>
</evidence>